<dbReference type="SUPFAM" id="SSF51004">
    <property type="entry name" value="C-terminal (heme d1) domain of cytochrome cd1-nitrite reductase"/>
    <property type="match status" value="1"/>
</dbReference>
<evidence type="ECO:0000313" key="4">
    <source>
        <dbReference type="Proteomes" id="UP001251857"/>
    </source>
</evidence>
<dbReference type="InterPro" id="IPR011048">
    <property type="entry name" value="Haem_d1_sf"/>
</dbReference>
<dbReference type="EMBL" id="JAVRIB010000024">
    <property type="protein sequence ID" value="MDT0636269.1"/>
    <property type="molecule type" value="Genomic_DNA"/>
</dbReference>
<dbReference type="RefSeq" id="WP_311654164.1">
    <property type="nucleotide sequence ID" value="NZ_JAVRIB010000024.1"/>
</dbReference>
<dbReference type="InterPro" id="IPR052956">
    <property type="entry name" value="Mesenchyme-surface_protein"/>
</dbReference>
<feature type="signal peptide" evidence="1">
    <location>
        <begin position="1"/>
        <end position="43"/>
    </location>
</feature>
<dbReference type="PANTHER" id="PTHR46928">
    <property type="entry name" value="MESENCHYME-SPECIFIC CELL SURFACE GLYCOPROTEIN"/>
    <property type="match status" value="1"/>
</dbReference>
<dbReference type="InterPro" id="IPR015943">
    <property type="entry name" value="WD40/YVTN_repeat-like_dom_sf"/>
</dbReference>
<dbReference type="Pfam" id="PF13449">
    <property type="entry name" value="Phytase-like"/>
    <property type="match status" value="1"/>
</dbReference>
<protein>
    <submittedName>
        <fullName evidence="3">Esterase-like activity of phytase family protein</fullName>
    </submittedName>
</protein>
<sequence length="786" mass="82719">MKTCYLCRLRRPRNVFTLLSRVMVALWLAAMLVGCGGSSNDSAGNGGGEAVNGSFQRVANFPVFRNTSIATETVAEIVSATADGMTLVYTDGEGENIGFVDISDPQNPTALGTVPVGGEPTSVAVLGNSYALAAVDTSPDFDNPSGVLIVIDVASQAAVREIVLGGQPDAVAISPDGQYAAIAIENERDEDENGGQIPQLPAGYLVVVDLSDSDPANWTASNLPLTGLPGLRFNSDPEPEYVDINADNLAVVTLQENNGLALVDLATGMVTGSFSAGAAGLLQIDSNENDLIELDSSLSDVPREPDGVAWLGSGLFATADEGDLDGGSRSFTIFDTDVSVVFTSGNLLEHTVTRLGHYPEDRSGNKGNEPENVTTGVYGGTAYLFVGSERSSVVFVYRYDGAGDPEFVQTLPSGVGPEGLLTIESRNLFITASEEDSREDGFRSILSIYQFADGDPTYPTVVSADRGDGTPIPWGALSGLALLGGDASTAFGVHDSYYANSRIYGMDLSPAPATINSEIVLNDSNDLLAAVDADFDADLVNADGTVNLDLEGITTRADGGFWVVSEGSGSVDDATRPIESPNLLVQVDADGNISDVVRLPATTEARQRRHGFEGVAVTGAGENETVYVAFQREWVDDPDNRVRIGRYDVAGESWSFYYYPIETPASANGGWVALADMAALSATEFAVIERDNQAGPDAEIKRLYRFSVGGLTPAADPATGTPAFPLVGKTFVRDLIPDLQDTGGLVLEKLEGLAVDAQGNAYVVNDNDGVDDSNGETQLLRLPSQF</sequence>
<evidence type="ECO:0000313" key="3">
    <source>
        <dbReference type="EMBL" id="MDT0636269.1"/>
    </source>
</evidence>
<dbReference type="InterPro" id="IPR027372">
    <property type="entry name" value="Phytase-like_dom"/>
</dbReference>
<reference evidence="3 4" key="1">
    <citation type="submission" date="2023-09" db="EMBL/GenBank/DDBJ databases">
        <authorList>
            <person name="Rey-Velasco X."/>
        </authorList>
    </citation>
    <scope>NUCLEOTIDE SEQUENCE [LARGE SCALE GENOMIC DNA]</scope>
    <source>
        <strain evidence="3 4">W335</strain>
    </source>
</reference>
<dbReference type="PANTHER" id="PTHR46928:SF1">
    <property type="entry name" value="MESENCHYME-SPECIFIC CELL SURFACE GLYCOPROTEIN"/>
    <property type="match status" value="1"/>
</dbReference>
<evidence type="ECO:0000256" key="1">
    <source>
        <dbReference type="SAM" id="SignalP"/>
    </source>
</evidence>
<organism evidence="3 4">
    <name type="scientific">Spectribacter hydrogenoxidans</name>
    <dbReference type="NCBI Taxonomy" id="3075608"/>
    <lineage>
        <taxon>Bacteria</taxon>
        <taxon>Pseudomonadati</taxon>
        <taxon>Pseudomonadota</taxon>
        <taxon>Gammaproteobacteria</taxon>
        <taxon>Salinisphaerales</taxon>
        <taxon>Salinisphaeraceae</taxon>
        <taxon>Spectribacter</taxon>
    </lineage>
</organism>
<comment type="caution">
    <text evidence="3">The sequence shown here is derived from an EMBL/GenBank/DDBJ whole genome shotgun (WGS) entry which is preliminary data.</text>
</comment>
<name>A0ABU3C3Y3_9GAMM</name>
<dbReference type="PROSITE" id="PS51257">
    <property type="entry name" value="PROKAR_LIPOPROTEIN"/>
    <property type="match status" value="1"/>
</dbReference>
<feature type="chain" id="PRO_5045803957" evidence="1">
    <location>
        <begin position="44"/>
        <end position="786"/>
    </location>
</feature>
<proteinExistence type="predicted"/>
<evidence type="ECO:0000259" key="2">
    <source>
        <dbReference type="Pfam" id="PF13449"/>
    </source>
</evidence>
<dbReference type="Gene3D" id="2.130.10.10">
    <property type="entry name" value="YVTN repeat-like/Quinoprotein amine dehydrogenase"/>
    <property type="match status" value="1"/>
</dbReference>
<keyword evidence="4" id="KW-1185">Reference proteome</keyword>
<dbReference type="Proteomes" id="UP001251857">
    <property type="component" value="Unassembled WGS sequence"/>
</dbReference>
<keyword evidence="1" id="KW-0732">Signal</keyword>
<feature type="domain" description="Phytase-like" evidence="2">
    <location>
        <begin position="472"/>
        <end position="768"/>
    </location>
</feature>
<gene>
    <name evidence="3" type="ORF">RM532_15055</name>
</gene>
<accession>A0ABU3C3Y3</accession>